<proteinExistence type="predicted"/>
<comment type="caution">
    <text evidence="2">The sequence shown here is derived from an EMBL/GenBank/DDBJ whole genome shotgun (WGS) entry which is preliminary data.</text>
</comment>
<dbReference type="EMBL" id="BAABKG010000006">
    <property type="protein sequence ID" value="GAA5155845.1"/>
    <property type="molecule type" value="Genomic_DNA"/>
</dbReference>
<name>A0ABP9Q2B1_9ACTN</name>
<dbReference type="Proteomes" id="UP001500221">
    <property type="component" value="Unassembled WGS sequence"/>
</dbReference>
<keyword evidence="1" id="KW-0143">Chaperone</keyword>
<protein>
    <recommendedName>
        <fullName evidence="4">Urease accessory protein</fullName>
    </recommendedName>
</protein>
<evidence type="ECO:0000313" key="3">
    <source>
        <dbReference type="Proteomes" id="UP001500221"/>
    </source>
</evidence>
<dbReference type="InterPro" id="IPR002669">
    <property type="entry name" value="UreD"/>
</dbReference>
<evidence type="ECO:0008006" key="4">
    <source>
        <dbReference type="Google" id="ProtNLM"/>
    </source>
</evidence>
<reference evidence="3" key="1">
    <citation type="journal article" date="2019" name="Int. J. Syst. Evol. Microbiol.">
        <title>The Global Catalogue of Microorganisms (GCM) 10K type strain sequencing project: providing services to taxonomists for standard genome sequencing and annotation.</title>
        <authorList>
            <consortium name="The Broad Institute Genomics Platform"/>
            <consortium name="The Broad Institute Genome Sequencing Center for Infectious Disease"/>
            <person name="Wu L."/>
            <person name="Ma J."/>
        </authorList>
    </citation>
    <scope>NUCLEOTIDE SEQUENCE [LARGE SCALE GENOMIC DNA]</scope>
    <source>
        <strain evidence="3">JCM 18459</strain>
    </source>
</reference>
<accession>A0ABP9Q2B1</accession>
<gene>
    <name evidence="2" type="ORF">GCM10023340_42180</name>
</gene>
<dbReference type="Pfam" id="PF01774">
    <property type="entry name" value="UreD"/>
    <property type="match status" value="1"/>
</dbReference>
<organism evidence="2 3">
    <name type="scientific">Nocardioides marinquilinus</name>
    <dbReference type="NCBI Taxonomy" id="1210400"/>
    <lineage>
        <taxon>Bacteria</taxon>
        <taxon>Bacillati</taxon>
        <taxon>Actinomycetota</taxon>
        <taxon>Actinomycetes</taxon>
        <taxon>Propionibacteriales</taxon>
        <taxon>Nocardioidaceae</taxon>
        <taxon>Nocardioides</taxon>
    </lineage>
</organism>
<evidence type="ECO:0000313" key="2">
    <source>
        <dbReference type="EMBL" id="GAA5155845.1"/>
    </source>
</evidence>
<sequence>MSTLTRIEVSPGGVRLGHGVLAARRMRGPGPVVRVGLVGTEALLLAGDHVRLEVVVRGCAVEVVEIGGTVAYDMRDGATTSARWDVDVRLADGARLDWRAEPFVVATGADVRRTTTVELDGDSAATLRERVVLGRTGETGGRLTTSTHVTRDGVPLLVETLDLVRETAPGWAVLGAARCLDTVTALGHRLPDGPDVLQLAGQGSVRRWLGVDLHASVLDREPVTAGA</sequence>
<dbReference type="RefSeq" id="WP_345463626.1">
    <property type="nucleotide sequence ID" value="NZ_BAABKG010000006.1"/>
</dbReference>
<keyword evidence="3" id="KW-1185">Reference proteome</keyword>
<evidence type="ECO:0000256" key="1">
    <source>
        <dbReference type="ARBA" id="ARBA00023186"/>
    </source>
</evidence>